<protein>
    <recommendedName>
        <fullName evidence="3">RVT_2 domain-containing protein</fullName>
    </recommendedName>
</protein>
<dbReference type="PANTHER" id="PTHR11439:SF511">
    <property type="match status" value="1"/>
</dbReference>
<evidence type="ECO:0000313" key="1">
    <source>
        <dbReference type="EMBL" id="GAV62325.1"/>
    </source>
</evidence>
<dbReference type="Proteomes" id="UP000187406">
    <property type="component" value="Unassembled WGS sequence"/>
</dbReference>
<dbReference type="InParanoid" id="A0A1Q3B351"/>
<name>A0A1Q3B351_CEPFO</name>
<keyword evidence="2" id="KW-1185">Reference proteome</keyword>
<dbReference type="EMBL" id="BDDD01000252">
    <property type="protein sequence ID" value="GAV62325.1"/>
    <property type="molecule type" value="Genomic_DNA"/>
</dbReference>
<dbReference type="SUPFAM" id="SSF56672">
    <property type="entry name" value="DNA/RNA polymerases"/>
    <property type="match status" value="1"/>
</dbReference>
<dbReference type="OrthoDB" id="1731766at2759"/>
<evidence type="ECO:0008006" key="3">
    <source>
        <dbReference type="Google" id="ProtNLM"/>
    </source>
</evidence>
<accession>A0A1Q3B351</accession>
<gene>
    <name evidence="1" type="ORF">CFOL_v3_05849</name>
</gene>
<dbReference type="PANTHER" id="PTHR11439">
    <property type="entry name" value="GAG-POL-RELATED RETROTRANSPOSON"/>
    <property type="match status" value="1"/>
</dbReference>
<dbReference type="AlphaFoldDB" id="A0A1Q3B351"/>
<comment type="caution">
    <text evidence="1">The sequence shown here is derived from an EMBL/GenBank/DDBJ whole genome shotgun (WGS) entry which is preliminary data.</text>
</comment>
<organism evidence="1 2">
    <name type="scientific">Cephalotus follicularis</name>
    <name type="common">Albany pitcher plant</name>
    <dbReference type="NCBI Taxonomy" id="3775"/>
    <lineage>
        <taxon>Eukaryota</taxon>
        <taxon>Viridiplantae</taxon>
        <taxon>Streptophyta</taxon>
        <taxon>Embryophyta</taxon>
        <taxon>Tracheophyta</taxon>
        <taxon>Spermatophyta</taxon>
        <taxon>Magnoliopsida</taxon>
        <taxon>eudicotyledons</taxon>
        <taxon>Gunneridae</taxon>
        <taxon>Pentapetalae</taxon>
        <taxon>rosids</taxon>
        <taxon>fabids</taxon>
        <taxon>Oxalidales</taxon>
        <taxon>Cephalotaceae</taxon>
        <taxon>Cephalotus</taxon>
    </lineage>
</organism>
<evidence type="ECO:0000313" key="2">
    <source>
        <dbReference type="Proteomes" id="UP000187406"/>
    </source>
</evidence>
<dbReference type="InterPro" id="IPR043502">
    <property type="entry name" value="DNA/RNA_pol_sf"/>
</dbReference>
<dbReference type="CDD" id="cd09272">
    <property type="entry name" value="RNase_HI_RT_Ty1"/>
    <property type="match status" value="1"/>
</dbReference>
<proteinExistence type="predicted"/>
<sequence length="265" mass="30079">MEQNVKLTDDKYDVIVAGSNEQMEEDPTYEDIAGYQRLVGRLIYLTITRPDICFAVQMVSQFMHSPKQLHMNAALRILKYLKKEPGLGILLKAENDLKLRAYCDSDWTACPMIRKSITGYCIKLGDSLISWKTKKQATISKSSAEAEYRAMANTTCEVVWILGLLEDMGVKENKPVFLYCDNTAALHIAANPMYHERTKHIEIDCHLVREKIQQGIIETKYIATHEQPADILTKGLGKTQHRHLLCKLGVLNIYNTSSLRGSVED</sequence>
<reference evidence="2" key="1">
    <citation type="submission" date="2016-04" db="EMBL/GenBank/DDBJ databases">
        <title>Cephalotus genome sequencing.</title>
        <authorList>
            <person name="Fukushima K."/>
            <person name="Hasebe M."/>
            <person name="Fang X."/>
        </authorList>
    </citation>
    <scope>NUCLEOTIDE SEQUENCE [LARGE SCALE GENOMIC DNA]</scope>
    <source>
        <strain evidence="2">cv. St1</strain>
    </source>
</reference>